<proteinExistence type="predicted"/>
<keyword evidence="1" id="KW-0812">Transmembrane</keyword>
<dbReference type="AlphaFoldDB" id="E6QHY5"/>
<organism evidence="2">
    <name type="scientific">mine drainage metagenome</name>
    <dbReference type="NCBI Taxonomy" id="410659"/>
    <lineage>
        <taxon>unclassified sequences</taxon>
        <taxon>metagenomes</taxon>
        <taxon>ecological metagenomes</taxon>
    </lineage>
</organism>
<reference evidence="2" key="1">
    <citation type="submission" date="2009-10" db="EMBL/GenBank/DDBJ databases">
        <title>Diversity of trophic interactions inside an arsenic-rich microbial ecosystem.</title>
        <authorList>
            <person name="Bertin P.N."/>
            <person name="Heinrich-Salmeron A."/>
            <person name="Pelletier E."/>
            <person name="Goulhen-Chollet F."/>
            <person name="Arsene-Ploetze F."/>
            <person name="Gallien S."/>
            <person name="Calteau A."/>
            <person name="Vallenet D."/>
            <person name="Casiot C."/>
            <person name="Chane-Woon-Ming B."/>
            <person name="Giloteaux L."/>
            <person name="Barakat M."/>
            <person name="Bonnefoy V."/>
            <person name="Bruneel O."/>
            <person name="Chandler M."/>
            <person name="Cleiss J."/>
            <person name="Duran R."/>
            <person name="Elbaz-Poulichet F."/>
            <person name="Fonknechten N."/>
            <person name="Lauga B."/>
            <person name="Mornico D."/>
            <person name="Ortet P."/>
            <person name="Schaeffer C."/>
            <person name="Siguier P."/>
            <person name="Alexander Thil Smith A."/>
            <person name="Van Dorsselaer A."/>
            <person name="Weissenbach J."/>
            <person name="Medigue C."/>
            <person name="Le Paslier D."/>
        </authorList>
    </citation>
    <scope>NUCLEOTIDE SEQUENCE</scope>
</reference>
<name>E6QHY5_9ZZZZ</name>
<sequence>MRNSDVHLCLRLAIGILFLCSLSLWYHNVMIEAVDTGVTSSFSAGQQIEPDLGNL</sequence>
<dbReference type="EMBL" id="CABQ01000027">
    <property type="protein sequence ID" value="CBI06850.1"/>
    <property type="molecule type" value="Genomic_DNA"/>
</dbReference>
<accession>E6QHY5</accession>
<feature type="transmembrane region" description="Helical" evidence="1">
    <location>
        <begin position="7"/>
        <end position="26"/>
    </location>
</feature>
<evidence type="ECO:0000256" key="1">
    <source>
        <dbReference type="SAM" id="Phobius"/>
    </source>
</evidence>
<protein>
    <submittedName>
        <fullName evidence="2">Uncharacterized protein</fullName>
    </submittedName>
</protein>
<evidence type="ECO:0000313" key="2">
    <source>
        <dbReference type="EMBL" id="CBI06850.1"/>
    </source>
</evidence>
<gene>
    <name evidence="2" type="ORF">CARN6_0126</name>
</gene>
<keyword evidence="1" id="KW-0472">Membrane</keyword>
<comment type="caution">
    <text evidence="2">The sequence shown here is derived from an EMBL/GenBank/DDBJ whole genome shotgun (WGS) entry which is preliminary data.</text>
</comment>
<keyword evidence="1" id="KW-1133">Transmembrane helix</keyword>